<comment type="pathway">
    <text evidence="2">Polyol metabolism; (R,R)-butane-2,3-diol biosynthesis; (R,R)-butane-2,3-diol from pyruvate: step 2/3.</text>
</comment>
<keyword evidence="7" id="KW-0005">Acetoin biosynthesis</keyword>
<evidence type="ECO:0000256" key="4">
    <source>
        <dbReference type="ARBA" id="ARBA00013204"/>
    </source>
</evidence>
<dbReference type="Pfam" id="PF03306">
    <property type="entry name" value="AAL_decarboxy"/>
    <property type="match status" value="1"/>
</dbReference>
<dbReference type="PANTHER" id="PTHR35524:SF1">
    <property type="entry name" value="ALPHA-ACETOLACTATE DECARBOXYLASE"/>
    <property type="match status" value="1"/>
</dbReference>
<dbReference type="EC" id="4.1.1.5" evidence="4"/>
<gene>
    <name evidence="10" type="ORF">K431DRAFT_343675</name>
</gene>
<dbReference type="GO" id="GO:0045151">
    <property type="term" value="P:acetoin biosynthetic process"/>
    <property type="evidence" value="ECO:0007669"/>
    <property type="project" value="UniProtKB-KW"/>
</dbReference>
<evidence type="ECO:0000313" key="11">
    <source>
        <dbReference type="Proteomes" id="UP000799441"/>
    </source>
</evidence>
<sequence>MLNGSNEICDGNGTDRVAPEERQHHTPHQVLDSSSVKGCLMKLFSLLNALMDGVCETGITAEKLLRKGNQGLGTFARMQGELIMLENKVFLLQSGGDVQEVGSDVQISFAISTMFVPQRTEKVDLMGKDNISATLHAFHKNTTNLYLTYRITGRFAFLKCRILRGQEFKGQSLSGIGKNQSVETYEDVEGTIVGFHTPENWQGFGVAGEHLHFLGKDCKAGGHVLNITALGVTIAMAVASNVHVELPTTEDFKTARLVTDDTGLKEVEG</sequence>
<comment type="catalytic activity">
    <reaction evidence="1">
        <text>(2S)-2-acetolactate + H(+) = (R)-acetoin + CO2</text>
        <dbReference type="Rhea" id="RHEA:21580"/>
        <dbReference type="ChEBI" id="CHEBI:15378"/>
        <dbReference type="ChEBI" id="CHEBI:15686"/>
        <dbReference type="ChEBI" id="CHEBI:16526"/>
        <dbReference type="ChEBI" id="CHEBI:58476"/>
        <dbReference type="EC" id="4.1.1.5"/>
    </reaction>
</comment>
<dbReference type="SUPFAM" id="SSF117856">
    <property type="entry name" value="AF0104/ALDC/Ptd012-like"/>
    <property type="match status" value="1"/>
</dbReference>
<dbReference type="EMBL" id="MU003770">
    <property type="protein sequence ID" value="KAF2724754.1"/>
    <property type="molecule type" value="Genomic_DNA"/>
</dbReference>
<evidence type="ECO:0000256" key="8">
    <source>
        <dbReference type="ARBA" id="ARBA00023239"/>
    </source>
</evidence>
<keyword evidence="6" id="KW-0210">Decarboxylase</keyword>
<dbReference type="InterPro" id="IPR005128">
    <property type="entry name" value="Acetolactate_a_deCO2ase"/>
</dbReference>
<accession>A0A9P4US88</accession>
<evidence type="ECO:0000313" key="10">
    <source>
        <dbReference type="EMBL" id="KAF2724754.1"/>
    </source>
</evidence>
<evidence type="ECO:0000256" key="5">
    <source>
        <dbReference type="ARBA" id="ARBA00020164"/>
    </source>
</evidence>
<evidence type="ECO:0000256" key="3">
    <source>
        <dbReference type="ARBA" id="ARBA00007106"/>
    </source>
</evidence>
<dbReference type="Gene3D" id="3.30.1330.80">
    <property type="entry name" value="Hypothetical protein, similar to alpha- acetolactate decarboxylase, domain 2"/>
    <property type="match status" value="2"/>
</dbReference>
<dbReference type="PANTHER" id="PTHR35524">
    <property type="entry name" value="ALPHA-ACETOLACTATE DECARBOXYLASE"/>
    <property type="match status" value="1"/>
</dbReference>
<comment type="caution">
    <text evidence="10">The sequence shown here is derived from an EMBL/GenBank/DDBJ whole genome shotgun (WGS) entry which is preliminary data.</text>
</comment>
<dbReference type="PIRSF" id="PIRSF001332">
    <property type="entry name" value="Acetolac_decarb"/>
    <property type="match status" value="1"/>
</dbReference>
<evidence type="ECO:0000256" key="2">
    <source>
        <dbReference type="ARBA" id="ARBA00005170"/>
    </source>
</evidence>
<proteinExistence type="inferred from homology"/>
<evidence type="ECO:0000256" key="6">
    <source>
        <dbReference type="ARBA" id="ARBA00022793"/>
    </source>
</evidence>
<dbReference type="AlphaFoldDB" id="A0A9P4US88"/>
<keyword evidence="8" id="KW-0456">Lyase</keyword>
<evidence type="ECO:0000256" key="7">
    <source>
        <dbReference type="ARBA" id="ARBA00023061"/>
    </source>
</evidence>
<dbReference type="OrthoDB" id="509395at2759"/>
<evidence type="ECO:0000256" key="9">
    <source>
        <dbReference type="SAM" id="MobiDB-lite"/>
    </source>
</evidence>
<dbReference type="CDD" id="cd17299">
    <property type="entry name" value="acetolactate_decarboxylase"/>
    <property type="match status" value="1"/>
</dbReference>
<name>A0A9P4US88_9PEZI</name>
<evidence type="ECO:0000256" key="1">
    <source>
        <dbReference type="ARBA" id="ARBA00001784"/>
    </source>
</evidence>
<dbReference type="Proteomes" id="UP000799441">
    <property type="component" value="Unassembled WGS sequence"/>
</dbReference>
<organism evidence="10 11">
    <name type="scientific">Polychaeton citri CBS 116435</name>
    <dbReference type="NCBI Taxonomy" id="1314669"/>
    <lineage>
        <taxon>Eukaryota</taxon>
        <taxon>Fungi</taxon>
        <taxon>Dikarya</taxon>
        <taxon>Ascomycota</taxon>
        <taxon>Pezizomycotina</taxon>
        <taxon>Dothideomycetes</taxon>
        <taxon>Dothideomycetidae</taxon>
        <taxon>Capnodiales</taxon>
        <taxon>Capnodiaceae</taxon>
        <taxon>Polychaeton</taxon>
    </lineage>
</organism>
<keyword evidence="11" id="KW-1185">Reference proteome</keyword>
<reference evidence="10" key="1">
    <citation type="journal article" date="2020" name="Stud. Mycol.">
        <title>101 Dothideomycetes genomes: a test case for predicting lifestyles and emergence of pathogens.</title>
        <authorList>
            <person name="Haridas S."/>
            <person name="Albert R."/>
            <person name="Binder M."/>
            <person name="Bloem J."/>
            <person name="Labutti K."/>
            <person name="Salamov A."/>
            <person name="Andreopoulos B."/>
            <person name="Baker S."/>
            <person name="Barry K."/>
            <person name="Bills G."/>
            <person name="Bluhm B."/>
            <person name="Cannon C."/>
            <person name="Castanera R."/>
            <person name="Culley D."/>
            <person name="Daum C."/>
            <person name="Ezra D."/>
            <person name="Gonzalez J."/>
            <person name="Henrissat B."/>
            <person name="Kuo A."/>
            <person name="Liang C."/>
            <person name="Lipzen A."/>
            <person name="Lutzoni F."/>
            <person name="Magnuson J."/>
            <person name="Mondo S."/>
            <person name="Nolan M."/>
            <person name="Ohm R."/>
            <person name="Pangilinan J."/>
            <person name="Park H.-J."/>
            <person name="Ramirez L."/>
            <person name="Alfaro M."/>
            <person name="Sun H."/>
            <person name="Tritt A."/>
            <person name="Yoshinaga Y."/>
            <person name="Zwiers L.-H."/>
            <person name="Turgeon B."/>
            <person name="Goodwin S."/>
            <person name="Spatafora J."/>
            <person name="Crous P."/>
            <person name="Grigoriev I."/>
        </authorList>
    </citation>
    <scope>NUCLEOTIDE SEQUENCE</scope>
    <source>
        <strain evidence="10">CBS 116435</strain>
    </source>
</reference>
<comment type="similarity">
    <text evidence="3">Belongs to the alpha-acetolactate decarboxylase family.</text>
</comment>
<protein>
    <recommendedName>
        <fullName evidence="5">Alpha-acetolactate decarboxylase</fullName>
        <ecNumber evidence="4">4.1.1.5</ecNumber>
    </recommendedName>
</protein>
<dbReference type="GO" id="GO:0047605">
    <property type="term" value="F:acetolactate decarboxylase activity"/>
    <property type="evidence" value="ECO:0007669"/>
    <property type="project" value="UniProtKB-EC"/>
</dbReference>
<feature type="region of interest" description="Disordered" evidence="9">
    <location>
        <begin position="1"/>
        <end position="30"/>
    </location>
</feature>